<dbReference type="PROSITE" id="PS51194">
    <property type="entry name" value="HELICASE_CTER"/>
    <property type="match status" value="1"/>
</dbReference>
<evidence type="ECO:0000256" key="5">
    <source>
        <dbReference type="ARBA" id="ARBA00048988"/>
    </source>
</evidence>
<dbReference type="CDD" id="cd18795">
    <property type="entry name" value="SF2_C_Ski2"/>
    <property type="match status" value="1"/>
</dbReference>
<dbReference type="GO" id="GO:0005524">
    <property type="term" value="F:ATP binding"/>
    <property type="evidence" value="ECO:0007669"/>
    <property type="project" value="UniProtKB-KW"/>
</dbReference>
<comment type="caution">
    <text evidence="7">The sequence shown here is derived from an EMBL/GenBank/DDBJ whole genome shotgun (WGS) entry which is preliminary data.</text>
</comment>
<dbReference type="AlphaFoldDB" id="A0A5B7IK27"/>
<evidence type="ECO:0000259" key="6">
    <source>
        <dbReference type="PROSITE" id="PS51194"/>
    </source>
</evidence>
<dbReference type="InterPro" id="IPR050474">
    <property type="entry name" value="Hel308_SKI2-like"/>
</dbReference>
<accession>A0A5B7IK27</accession>
<evidence type="ECO:0000256" key="2">
    <source>
        <dbReference type="ARBA" id="ARBA00022801"/>
    </source>
</evidence>
<dbReference type="InterPro" id="IPR046931">
    <property type="entry name" value="HTH_61"/>
</dbReference>
<protein>
    <submittedName>
        <fullName evidence="7">DNA polymerase theta</fullName>
    </submittedName>
</protein>
<dbReference type="Gene3D" id="3.40.50.300">
    <property type="entry name" value="P-loop containing nucleotide triphosphate hydrolases"/>
    <property type="match status" value="1"/>
</dbReference>
<keyword evidence="2" id="KW-0378">Hydrolase</keyword>
<dbReference type="OrthoDB" id="2320933at2759"/>
<evidence type="ECO:0000313" key="7">
    <source>
        <dbReference type="EMBL" id="MPC82675.1"/>
    </source>
</evidence>
<dbReference type="PANTHER" id="PTHR47961">
    <property type="entry name" value="DNA POLYMERASE THETA, PUTATIVE (AFU_ORTHOLOGUE AFUA_1G05260)-RELATED"/>
    <property type="match status" value="1"/>
</dbReference>
<dbReference type="EMBL" id="VSRR010060420">
    <property type="protein sequence ID" value="MPC82675.1"/>
    <property type="molecule type" value="Genomic_DNA"/>
</dbReference>
<sequence length="269" mass="29260">MQLCLETVLEGFSVLVFCPSKAWCENLAEAVAKEFYDIGKTDSSYPPELGPRLRSALDPAGIRNVLEALRKSPVRLDKILSRSVAFGVAYHHAGLTFDERDIIEGGFRSGSLRVLLATSTLSSGVNLPARRVIIRSPVFGGSILDVLTYKQMVGRAGRKGVDMKVFSASDKPLDGNDSDKDTVAGESILICREGEKEKAKTLMTSSLPPITSCLQKDASLTSSMKRAVLEVKIASLAIHIHTHSLSLSLSLSLFFFFIPCGLFSREFMG</sequence>
<dbReference type="Proteomes" id="UP000324222">
    <property type="component" value="Unassembled WGS sequence"/>
</dbReference>
<evidence type="ECO:0000313" key="8">
    <source>
        <dbReference type="Proteomes" id="UP000324222"/>
    </source>
</evidence>
<proteinExistence type="predicted"/>
<dbReference type="GO" id="GO:0016787">
    <property type="term" value="F:hydrolase activity"/>
    <property type="evidence" value="ECO:0007669"/>
    <property type="project" value="UniProtKB-KW"/>
</dbReference>
<dbReference type="PANTHER" id="PTHR47961:SF6">
    <property type="entry name" value="DNA-DIRECTED DNA POLYMERASE"/>
    <property type="match status" value="1"/>
</dbReference>
<keyword evidence="1" id="KW-0547">Nucleotide-binding</keyword>
<dbReference type="Pfam" id="PF20470">
    <property type="entry name" value="HTH_61"/>
    <property type="match status" value="1"/>
</dbReference>
<keyword evidence="3" id="KW-0347">Helicase</keyword>
<keyword evidence="4" id="KW-0067">ATP-binding</keyword>
<evidence type="ECO:0000256" key="4">
    <source>
        <dbReference type="ARBA" id="ARBA00022840"/>
    </source>
</evidence>
<feature type="domain" description="Helicase C-terminal" evidence="6">
    <location>
        <begin position="1"/>
        <end position="210"/>
    </location>
</feature>
<gene>
    <name evidence="7" type="primary">Polq_0</name>
    <name evidence="7" type="ORF">E2C01_077354</name>
</gene>
<evidence type="ECO:0000256" key="1">
    <source>
        <dbReference type="ARBA" id="ARBA00022741"/>
    </source>
</evidence>
<organism evidence="7 8">
    <name type="scientific">Portunus trituberculatus</name>
    <name type="common">Swimming crab</name>
    <name type="synonym">Neptunus trituberculatus</name>
    <dbReference type="NCBI Taxonomy" id="210409"/>
    <lineage>
        <taxon>Eukaryota</taxon>
        <taxon>Metazoa</taxon>
        <taxon>Ecdysozoa</taxon>
        <taxon>Arthropoda</taxon>
        <taxon>Crustacea</taxon>
        <taxon>Multicrustacea</taxon>
        <taxon>Malacostraca</taxon>
        <taxon>Eumalacostraca</taxon>
        <taxon>Eucarida</taxon>
        <taxon>Decapoda</taxon>
        <taxon>Pleocyemata</taxon>
        <taxon>Brachyura</taxon>
        <taxon>Eubrachyura</taxon>
        <taxon>Portunoidea</taxon>
        <taxon>Portunidae</taxon>
        <taxon>Portuninae</taxon>
        <taxon>Portunus</taxon>
    </lineage>
</organism>
<dbReference type="SUPFAM" id="SSF52540">
    <property type="entry name" value="P-loop containing nucleoside triphosphate hydrolases"/>
    <property type="match status" value="1"/>
</dbReference>
<dbReference type="Pfam" id="PF00271">
    <property type="entry name" value="Helicase_C"/>
    <property type="match status" value="1"/>
</dbReference>
<dbReference type="InterPro" id="IPR001650">
    <property type="entry name" value="Helicase_C-like"/>
</dbReference>
<evidence type="ECO:0000256" key="3">
    <source>
        <dbReference type="ARBA" id="ARBA00022806"/>
    </source>
</evidence>
<dbReference type="SMART" id="SM00490">
    <property type="entry name" value="HELICc"/>
    <property type="match status" value="1"/>
</dbReference>
<keyword evidence="8" id="KW-1185">Reference proteome</keyword>
<name>A0A5B7IK27_PORTR</name>
<reference evidence="7 8" key="1">
    <citation type="submission" date="2019-05" db="EMBL/GenBank/DDBJ databases">
        <title>Another draft genome of Portunus trituberculatus and its Hox gene families provides insights of decapod evolution.</title>
        <authorList>
            <person name="Jeong J.-H."/>
            <person name="Song I."/>
            <person name="Kim S."/>
            <person name="Choi T."/>
            <person name="Kim D."/>
            <person name="Ryu S."/>
            <person name="Kim W."/>
        </authorList>
    </citation>
    <scope>NUCLEOTIDE SEQUENCE [LARGE SCALE GENOMIC DNA]</scope>
    <source>
        <tissue evidence="7">Muscle</tissue>
    </source>
</reference>
<comment type="catalytic activity">
    <reaction evidence="5">
        <text>ATP + H2O = ADP + phosphate + H(+)</text>
        <dbReference type="Rhea" id="RHEA:13065"/>
        <dbReference type="ChEBI" id="CHEBI:15377"/>
        <dbReference type="ChEBI" id="CHEBI:15378"/>
        <dbReference type="ChEBI" id="CHEBI:30616"/>
        <dbReference type="ChEBI" id="CHEBI:43474"/>
        <dbReference type="ChEBI" id="CHEBI:456216"/>
        <dbReference type="EC" id="5.6.2.4"/>
    </reaction>
</comment>
<dbReference type="InterPro" id="IPR027417">
    <property type="entry name" value="P-loop_NTPase"/>
</dbReference>
<dbReference type="GO" id="GO:0043138">
    <property type="term" value="F:3'-5' DNA helicase activity"/>
    <property type="evidence" value="ECO:0007669"/>
    <property type="project" value="UniProtKB-EC"/>
</dbReference>